<gene>
    <name evidence="2" type="ORF">K458DRAFT_278158</name>
</gene>
<feature type="non-terminal residue" evidence="2">
    <location>
        <position position="70"/>
    </location>
</feature>
<evidence type="ECO:0000259" key="1">
    <source>
        <dbReference type="Pfam" id="PF06985"/>
    </source>
</evidence>
<feature type="domain" description="Heterokaryon incompatibility" evidence="1">
    <location>
        <begin position="1"/>
        <end position="64"/>
    </location>
</feature>
<dbReference type="PANTHER" id="PTHR33112">
    <property type="entry name" value="DOMAIN PROTEIN, PUTATIVE-RELATED"/>
    <property type="match status" value="1"/>
</dbReference>
<proteinExistence type="predicted"/>
<dbReference type="Proteomes" id="UP000799291">
    <property type="component" value="Unassembled WGS sequence"/>
</dbReference>
<sequence>LPATVKDAMSPSKFLDIPYLWIDRLCIVQDDTENKQHNISWMASIYANSFFAIVAAQGPDAEYGIREIGS</sequence>
<name>A0A6G1IH51_9PLEO</name>
<reference evidence="2" key="1">
    <citation type="journal article" date="2020" name="Stud. Mycol.">
        <title>101 Dothideomycetes genomes: a test case for predicting lifestyles and emergence of pathogens.</title>
        <authorList>
            <person name="Haridas S."/>
            <person name="Albert R."/>
            <person name="Binder M."/>
            <person name="Bloem J."/>
            <person name="Labutti K."/>
            <person name="Salamov A."/>
            <person name="Andreopoulos B."/>
            <person name="Baker S."/>
            <person name="Barry K."/>
            <person name="Bills G."/>
            <person name="Bluhm B."/>
            <person name="Cannon C."/>
            <person name="Castanera R."/>
            <person name="Culley D."/>
            <person name="Daum C."/>
            <person name="Ezra D."/>
            <person name="Gonzalez J."/>
            <person name="Henrissat B."/>
            <person name="Kuo A."/>
            <person name="Liang C."/>
            <person name="Lipzen A."/>
            <person name="Lutzoni F."/>
            <person name="Magnuson J."/>
            <person name="Mondo S."/>
            <person name="Nolan M."/>
            <person name="Ohm R."/>
            <person name="Pangilinan J."/>
            <person name="Park H.-J."/>
            <person name="Ramirez L."/>
            <person name="Alfaro M."/>
            <person name="Sun H."/>
            <person name="Tritt A."/>
            <person name="Yoshinaga Y."/>
            <person name="Zwiers L.-H."/>
            <person name="Turgeon B."/>
            <person name="Goodwin S."/>
            <person name="Spatafora J."/>
            <person name="Crous P."/>
            <person name="Grigoriev I."/>
        </authorList>
    </citation>
    <scope>NUCLEOTIDE SEQUENCE</scope>
    <source>
        <strain evidence="2">CBS 122367</strain>
    </source>
</reference>
<dbReference type="InterPro" id="IPR010730">
    <property type="entry name" value="HET"/>
</dbReference>
<dbReference type="PANTHER" id="PTHR33112:SF16">
    <property type="entry name" value="HETEROKARYON INCOMPATIBILITY DOMAIN-CONTAINING PROTEIN"/>
    <property type="match status" value="1"/>
</dbReference>
<keyword evidence="3" id="KW-1185">Reference proteome</keyword>
<evidence type="ECO:0000313" key="2">
    <source>
        <dbReference type="EMBL" id="KAF2677229.1"/>
    </source>
</evidence>
<evidence type="ECO:0000313" key="3">
    <source>
        <dbReference type="Proteomes" id="UP000799291"/>
    </source>
</evidence>
<dbReference type="EMBL" id="MU005624">
    <property type="protein sequence ID" value="KAF2677229.1"/>
    <property type="molecule type" value="Genomic_DNA"/>
</dbReference>
<dbReference type="OrthoDB" id="2958217at2759"/>
<feature type="non-terminal residue" evidence="2">
    <location>
        <position position="1"/>
    </location>
</feature>
<dbReference type="AlphaFoldDB" id="A0A6G1IH51"/>
<dbReference type="Pfam" id="PF06985">
    <property type="entry name" value="HET"/>
    <property type="match status" value="1"/>
</dbReference>
<accession>A0A6G1IH51</accession>
<protein>
    <submittedName>
        <fullName evidence="2">Heterokaryon incompatibility</fullName>
    </submittedName>
</protein>
<organism evidence="2 3">
    <name type="scientific">Lentithecium fluviatile CBS 122367</name>
    <dbReference type="NCBI Taxonomy" id="1168545"/>
    <lineage>
        <taxon>Eukaryota</taxon>
        <taxon>Fungi</taxon>
        <taxon>Dikarya</taxon>
        <taxon>Ascomycota</taxon>
        <taxon>Pezizomycotina</taxon>
        <taxon>Dothideomycetes</taxon>
        <taxon>Pleosporomycetidae</taxon>
        <taxon>Pleosporales</taxon>
        <taxon>Massarineae</taxon>
        <taxon>Lentitheciaceae</taxon>
        <taxon>Lentithecium</taxon>
    </lineage>
</organism>